<comment type="caution">
    <text evidence="1">The sequence shown here is derived from an EMBL/GenBank/DDBJ whole genome shotgun (WGS) entry which is preliminary data.</text>
</comment>
<dbReference type="AlphaFoldDB" id="T0I3L3"/>
<reference evidence="1 2" key="1">
    <citation type="journal article" date="2013" name="Genome Announc.">
        <title>Draft Genome Sequence of a Hexachlorocyclohexane-Degrading Bacterium, Sphingobium baderi Strain LL03T.</title>
        <authorList>
            <person name="Kaur J."/>
            <person name="Verma H."/>
            <person name="Tripathi C."/>
            <person name="Khurana J.P."/>
            <person name="Lal R."/>
        </authorList>
    </citation>
    <scope>NUCLEOTIDE SEQUENCE [LARGE SCALE GENOMIC DNA]</scope>
    <source>
        <strain evidence="1 2">LL03</strain>
    </source>
</reference>
<keyword evidence="2" id="KW-1185">Reference proteome</keyword>
<proteinExistence type="predicted"/>
<sequence length="77" mass="8601">MLDRPTRQSARGLAKYVQPQRPAGFSIGEKRCVGSIGWYPNTCVAIHLQEKSAKGWGRQQLPHVQIELIVLHPPVSL</sequence>
<name>T0I3L3_9SPHN</name>
<dbReference type="Proteomes" id="UP000015524">
    <property type="component" value="Unassembled WGS sequence"/>
</dbReference>
<accession>T0I3L3</accession>
<gene>
    <name evidence="1" type="ORF">L485_00955</name>
</gene>
<protein>
    <submittedName>
        <fullName evidence="1">Uncharacterized protein</fullName>
    </submittedName>
</protein>
<organism evidence="1 2">
    <name type="scientific">Sphingobium baderi LL03</name>
    <dbReference type="NCBI Taxonomy" id="1114964"/>
    <lineage>
        <taxon>Bacteria</taxon>
        <taxon>Pseudomonadati</taxon>
        <taxon>Pseudomonadota</taxon>
        <taxon>Alphaproteobacteria</taxon>
        <taxon>Sphingomonadales</taxon>
        <taxon>Sphingomonadaceae</taxon>
        <taxon>Sphingobium</taxon>
    </lineage>
</organism>
<evidence type="ECO:0000313" key="1">
    <source>
        <dbReference type="EMBL" id="EQB06225.1"/>
    </source>
</evidence>
<evidence type="ECO:0000313" key="2">
    <source>
        <dbReference type="Proteomes" id="UP000015524"/>
    </source>
</evidence>
<dbReference type="EMBL" id="ATIB01000017">
    <property type="protein sequence ID" value="EQB06225.1"/>
    <property type="molecule type" value="Genomic_DNA"/>
</dbReference>